<keyword evidence="1" id="KW-0812">Transmembrane</keyword>
<feature type="transmembrane region" description="Helical" evidence="1">
    <location>
        <begin position="606"/>
        <end position="623"/>
    </location>
</feature>
<feature type="transmembrane region" description="Helical" evidence="1">
    <location>
        <begin position="538"/>
        <end position="559"/>
    </location>
</feature>
<dbReference type="InterPro" id="IPR018674">
    <property type="entry name" value="DUF2142_membrane"/>
</dbReference>
<dbReference type="Pfam" id="PF09913">
    <property type="entry name" value="DUF2142"/>
    <property type="match status" value="1"/>
</dbReference>
<feature type="transmembrane region" description="Helical" evidence="1">
    <location>
        <begin position="344"/>
        <end position="363"/>
    </location>
</feature>
<feature type="transmembrane region" description="Helical" evidence="1">
    <location>
        <begin position="220"/>
        <end position="239"/>
    </location>
</feature>
<comment type="caution">
    <text evidence="2">The sequence shown here is derived from an EMBL/GenBank/DDBJ whole genome shotgun (WGS) entry which is preliminary data.</text>
</comment>
<sequence>MLIKRLKKKKIYLFSGIIVFTLLIQGFNFFAVVLPKSTEATALKKTLNFSEGLLLDSEDSYLEQGFYCEEPLTGIAVLAGSFGGEEDSAILQTILYDDTTGEELEKVKTPLGVTKGNFNLSIQFSQTYSIAEQKYRVKISVLETDKLERHYLLWTTKENAGEIEDKLLYSGEQREDYLKLDLYGKPKNIIAFFVIICSGVDILLLIGYWVICKKRPLQQIFVVLALGLGVLYMLVYPSYAVNDENIHITSTIARATAWENGKWDHPSEMQNIKIRVSEQQEVYTGLKPTAGHYAYLFDTALDGEKSGTIDMTIEKTVGFTIEYIPQICGILLARLLHLGQTPTLYLAQFMALVFYVACGYIAIRLSPFPELFTVIALFPMAVRSAGSFSYDSFINAVSLIYVALLLKFIYDARTSTITVWQLMLTFCLGIILAPCKIIYIPLSLLLFAVPKEKWKKKRHRWFFICTETAISIFVGIYMNTAVLTRSVSSGNTFGPWGNLAYSMSDLVTHPFEMIRLTLSTMINQALNLVFMGVGGLQYVNIENTIVVGFILLALFSIPRQQSLIVTRKQKLLYAFLWICVAGLGYAAALTWTTVGSYYIMGMQGRYMIPLFPILFLIGAGAFARQPERDVVLYSNLVLHSYCILDIFLRVIW</sequence>
<feature type="transmembrane region" description="Helical" evidence="1">
    <location>
        <begin position="630"/>
        <end position="651"/>
    </location>
</feature>
<evidence type="ECO:0000313" key="3">
    <source>
        <dbReference type="Proteomes" id="UP000659630"/>
    </source>
</evidence>
<dbReference type="RefSeq" id="WP_186887773.1">
    <property type="nucleotide sequence ID" value="NZ_JACONZ010000002.1"/>
</dbReference>
<dbReference type="AlphaFoldDB" id="A0A923I7U4"/>
<feature type="transmembrane region" description="Helical" evidence="1">
    <location>
        <begin position="189"/>
        <end position="211"/>
    </location>
</feature>
<feature type="transmembrane region" description="Helical" evidence="1">
    <location>
        <begin position="422"/>
        <end position="449"/>
    </location>
</feature>
<feature type="transmembrane region" description="Helical" evidence="1">
    <location>
        <begin position="393"/>
        <end position="410"/>
    </location>
</feature>
<dbReference type="EMBL" id="JACONZ010000002">
    <property type="protein sequence ID" value="MBC5581419.1"/>
    <property type="molecule type" value="Genomic_DNA"/>
</dbReference>
<keyword evidence="1" id="KW-1133">Transmembrane helix</keyword>
<name>A0A923I7U4_9FIRM</name>
<organism evidence="2 3">
    <name type="scientific">Anaerofilum hominis</name>
    <dbReference type="NCBI Taxonomy" id="2763016"/>
    <lineage>
        <taxon>Bacteria</taxon>
        <taxon>Bacillati</taxon>
        <taxon>Bacillota</taxon>
        <taxon>Clostridia</taxon>
        <taxon>Eubacteriales</taxon>
        <taxon>Oscillospiraceae</taxon>
        <taxon>Anaerofilum</taxon>
    </lineage>
</organism>
<reference evidence="2" key="1">
    <citation type="submission" date="2020-08" db="EMBL/GenBank/DDBJ databases">
        <title>Genome public.</title>
        <authorList>
            <person name="Liu C."/>
            <person name="Sun Q."/>
        </authorList>
    </citation>
    <scope>NUCLEOTIDE SEQUENCE</scope>
    <source>
        <strain evidence="2">BX8</strain>
    </source>
</reference>
<keyword evidence="1" id="KW-0472">Membrane</keyword>
<evidence type="ECO:0000313" key="2">
    <source>
        <dbReference type="EMBL" id="MBC5581419.1"/>
    </source>
</evidence>
<protein>
    <submittedName>
        <fullName evidence="2">DUF2142 domain-containing protein</fullName>
    </submittedName>
</protein>
<feature type="transmembrane region" description="Helical" evidence="1">
    <location>
        <begin position="461"/>
        <end position="478"/>
    </location>
</feature>
<evidence type="ECO:0000256" key="1">
    <source>
        <dbReference type="SAM" id="Phobius"/>
    </source>
</evidence>
<gene>
    <name evidence="2" type="ORF">H8S23_07835</name>
</gene>
<dbReference type="Proteomes" id="UP000659630">
    <property type="component" value="Unassembled WGS sequence"/>
</dbReference>
<accession>A0A923I7U4</accession>
<keyword evidence="3" id="KW-1185">Reference proteome</keyword>
<feature type="transmembrane region" description="Helical" evidence="1">
    <location>
        <begin position="571"/>
        <end position="594"/>
    </location>
</feature>
<feature type="transmembrane region" description="Helical" evidence="1">
    <location>
        <begin position="12"/>
        <end position="34"/>
    </location>
</feature>
<proteinExistence type="predicted"/>